<dbReference type="CDD" id="cd12105">
    <property type="entry name" value="HmuY"/>
    <property type="match status" value="1"/>
</dbReference>
<organism evidence="1 2">
    <name type="scientific">Candidatus Cryptobacteroides merdavium</name>
    <dbReference type="NCBI Taxonomy" id="2840769"/>
    <lineage>
        <taxon>Bacteria</taxon>
        <taxon>Pseudomonadati</taxon>
        <taxon>Bacteroidota</taxon>
        <taxon>Bacteroidia</taxon>
        <taxon>Bacteroidales</taxon>
        <taxon>Candidatus Cryptobacteroides</taxon>
    </lineage>
</organism>
<dbReference type="InterPro" id="IPR025921">
    <property type="entry name" value="HmuY"/>
</dbReference>
<dbReference type="AlphaFoldDB" id="A0A9D9ED55"/>
<protein>
    <submittedName>
        <fullName evidence="1">HmuY family protein</fullName>
    </submittedName>
</protein>
<name>A0A9D9ED55_9BACT</name>
<dbReference type="Proteomes" id="UP000823619">
    <property type="component" value="Unassembled WGS sequence"/>
</dbReference>
<reference evidence="1" key="2">
    <citation type="journal article" date="2021" name="PeerJ">
        <title>Extensive microbial diversity within the chicken gut microbiome revealed by metagenomics and culture.</title>
        <authorList>
            <person name="Gilroy R."/>
            <person name="Ravi A."/>
            <person name="Getino M."/>
            <person name="Pursley I."/>
            <person name="Horton D.L."/>
            <person name="Alikhan N.F."/>
            <person name="Baker D."/>
            <person name="Gharbi K."/>
            <person name="Hall N."/>
            <person name="Watson M."/>
            <person name="Adriaenssens E.M."/>
            <person name="Foster-Nyarko E."/>
            <person name="Jarju S."/>
            <person name="Secka A."/>
            <person name="Antonio M."/>
            <person name="Oren A."/>
            <person name="Chaudhuri R.R."/>
            <person name="La Ragione R."/>
            <person name="Hildebrand F."/>
            <person name="Pallen M.J."/>
        </authorList>
    </citation>
    <scope>NUCLEOTIDE SEQUENCE</scope>
    <source>
        <strain evidence="1">D5-748</strain>
    </source>
</reference>
<comment type="caution">
    <text evidence="1">The sequence shown here is derived from an EMBL/GenBank/DDBJ whole genome shotgun (WGS) entry which is preliminary data.</text>
</comment>
<proteinExistence type="predicted"/>
<dbReference type="Pfam" id="PF14064">
    <property type="entry name" value="HmuY"/>
    <property type="match status" value="1"/>
</dbReference>
<evidence type="ECO:0000313" key="2">
    <source>
        <dbReference type="Proteomes" id="UP000823619"/>
    </source>
</evidence>
<accession>A0A9D9ED55</accession>
<gene>
    <name evidence="1" type="ORF">IAC23_00525</name>
</gene>
<reference evidence="1" key="1">
    <citation type="submission" date="2020-10" db="EMBL/GenBank/DDBJ databases">
        <authorList>
            <person name="Gilroy R."/>
        </authorList>
    </citation>
    <scope>NUCLEOTIDE SEQUENCE</scope>
    <source>
        <strain evidence="1">D5-748</strain>
    </source>
</reference>
<sequence>MNRHSAFLASSILAGTALMLFPSCESGILGGLYDVPETSSDYGFIRTETLTGHGTIYINTSQYTHWVYLDFQNAVADSVNIVSGDPLPDTWDIAVHRYDTKTNGGAVAMTSDTDIDDYADSGEMPDDDVFVEDIWTEDVIAIDMSGMMQGNIEYTADWYNAELSKWLDVDTSTMPPIYTKSDNVFVLKLQDGRHIALKLENYMDGSGTKGYMTIQYRTLDGNL</sequence>
<evidence type="ECO:0000313" key="1">
    <source>
        <dbReference type="EMBL" id="MBO8444170.1"/>
    </source>
</evidence>
<dbReference type="EMBL" id="JADIMO010000010">
    <property type="protein sequence ID" value="MBO8444170.1"/>
    <property type="molecule type" value="Genomic_DNA"/>
</dbReference>